<evidence type="ECO:0000313" key="8">
    <source>
        <dbReference type="EMBL" id="KAJ5160260.1"/>
    </source>
</evidence>
<comment type="caution">
    <text evidence="8">The sequence shown here is derived from an EMBL/GenBank/DDBJ whole genome shotgun (WGS) entry which is preliminary data.</text>
</comment>
<dbReference type="GO" id="GO:0006351">
    <property type="term" value="P:DNA-templated transcription"/>
    <property type="evidence" value="ECO:0007669"/>
    <property type="project" value="InterPro"/>
</dbReference>
<gene>
    <name evidence="8" type="ORF">N7482_007264</name>
</gene>
<accession>A0A9W9HZ86</accession>
<sequence>MVAVGDLQMPEFSSQLASSTDYLLSEYPSEVLFPSKLSNQLADLRTELVETSKSMVLGSADTLQPLDCMELNALFSVSNIPTFISAFFQSLHWHLPIVHFPTFDPGNVSNPLLLAISLAGAAYSLPLDGGNFSPWIFDVAEEFIFRKIANLSATLSPKDLTHLMPTVQLIQSALIMEMLQFGRDDVQTRRRIRIIRHPCLVSTIRSFGIFKLKRRMAPEVCDDLTWRILVAEEMCIRIACWVFLADGFLTVCFKNHPALSVFEMDCHFAWSAELWEAEDAASFSKIATAHSSAAPIPPLKEVVEQLLESPKTADPISWSSSLSPEHLLILIYAMNSLAFQARTGLFKYLSLETISRAADNWKRIWDTIMGSLEKEQILHLGYPKHAEELWWLLNATLKVASKHDKTFPYLDNTATDELGNLNDFIQWCDRSAT</sequence>
<dbReference type="GeneID" id="81428565"/>
<dbReference type="GO" id="GO:0008270">
    <property type="term" value="F:zinc ion binding"/>
    <property type="evidence" value="ECO:0007669"/>
    <property type="project" value="UniProtKB-KW"/>
</dbReference>
<evidence type="ECO:0000259" key="7">
    <source>
        <dbReference type="Pfam" id="PF04082"/>
    </source>
</evidence>
<evidence type="ECO:0000256" key="4">
    <source>
        <dbReference type="ARBA" id="ARBA00022771"/>
    </source>
</evidence>
<reference evidence="8" key="1">
    <citation type="submission" date="2022-11" db="EMBL/GenBank/DDBJ databases">
        <authorList>
            <person name="Petersen C."/>
        </authorList>
    </citation>
    <scope>NUCLEOTIDE SEQUENCE</scope>
    <source>
        <strain evidence="8">IBT 26290</strain>
    </source>
</reference>
<dbReference type="Proteomes" id="UP001149163">
    <property type="component" value="Unassembled WGS sequence"/>
</dbReference>
<dbReference type="GO" id="GO:0000978">
    <property type="term" value="F:RNA polymerase II cis-regulatory region sequence-specific DNA binding"/>
    <property type="evidence" value="ECO:0007669"/>
    <property type="project" value="InterPro"/>
</dbReference>
<dbReference type="OrthoDB" id="654211at2759"/>
<dbReference type="GO" id="GO:0000785">
    <property type="term" value="C:chromatin"/>
    <property type="evidence" value="ECO:0007669"/>
    <property type="project" value="TreeGrafter"/>
</dbReference>
<keyword evidence="2" id="KW-0479">Metal-binding</keyword>
<proteinExistence type="predicted"/>
<dbReference type="PANTHER" id="PTHR40626:SF1">
    <property type="entry name" value="TRANSCRIPTION FACTOR WITH C2H2 AND ZN(2)-CYS(6) DNA BINDING DOMAIN (EUROFUNG)"/>
    <property type="match status" value="1"/>
</dbReference>
<feature type="domain" description="Xylanolytic transcriptional activator regulatory" evidence="7">
    <location>
        <begin position="84"/>
        <end position="301"/>
    </location>
</feature>
<dbReference type="RefSeq" id="XP_056541818.1">
    <property type="nucleotide sequence ID" value="XM_056689389.1"/>
</dbReference>
<dbReference type="GO" id="GO:0000981">
    <property type="term" value="F:DNA-binding transcription factor activity, RNA polymerase II-specific"/>
    <property type="evidence" value="ECO:0007669"/>
    <property type="project" value="InterPro"/>
</dbReference>
<dbReference type="Pfam" id="PF04082">
    <property type="entry name" value="Fungal_trans"/>
    <property type="match status" value="1"/>
</dbReference>
<dbReference type="EMBL" id="JAPQKN010000004">
    <property type="protein sequence ID" value="KAJ5160260.1"/>
    <property type="molecule type" value="Genomic_DNA"/>
</dbReference>
<keyword evidence="9" id="KW-1185">Reference proteome</keyword>
<keyword evidence="6" id="KW-0539">Nucleus</keyword>
<keyword evidence="5" id="KW-0862">Zinc</keyword>
<dbReference type="InterPro" id="IPR051059">
    <property type="entry name" value="VerF-like"/>
</dbReference>
<dbReference type="PANTHER" id="PTHR40626">
    <property type="entry name" value="MIP31509P"/>
    <property type="match status" value="1"/>
</dbReference>
<protein>
    <recommendedName>
        <fullName evidence="7">Xylanolytic transcriptional activator regulatory domain-containing protein</fullName>
    </recommendedName>
</protein>
<reference evidence="8" key="2">
    <citation type="journal article" date="2023" name="IMA Fungus">
        <title>Comparative genomic study of the Penicillium genus elucidates a diverse pangenome and 15 lateral gene transfer events.</title>
        <authorList>
            <person name="Petersen C."/>
            <person name="Sorensen T."/>
            <person name="Nielsen M.R."/>
            <person name="Sondergaard T.E."/>
            <person name="Sorensen J.L."/>
            <person name="Fitzpatrick D.A."/>
            <person name="Frisvad J.C."/>
            <person name="Nielsen K.L."/>
        </authorList>
    </citation>
    <scope>NUCLEOTIDE SEQUENCE</scope>
    <source>
        <strain evidence="8">IBT 26290</strain>
    </source>
</reference>
<dbReference type="InterPro" id="IPR007219">
    <property type="entry name" value="XnlR_reg_dom"/>
</dbReference>
<evidence type="ECO:0000256" key="3">
    <source>
        <dbReference type="ARBA" id="ARBA00022737"/>
    </source>
</evidence>
<evidence type="ECO:0000313" key="9">
    <source>
        <dbReference type="Proteomes" id="UP001149163"/>
    </source>
</evidence>
<keyword evidence="4" id="KW-0863">Zinc-finger</keyword>
<comment type="subcellular location">
    <subcellularLocation>
        <location evidence="1">Nucleus</location>
    </subcellularLocation>
</comment>
<name>A0A9W9HZ86_9EURO</name>
<evidence type="ECO:0000256" key="6">
    <source>
        <dbReference type="ARBA" id="ARBA00023242"/>
    </source>
</evidence>
<keyword evidence="3" id="KW-0677">Repeat</keyword>
<evidence type="ECO:0000256" key="5">
    <source>
        <dbReference type="ARBA" id="ARBA00022833"/>
    </source>
</evidence>
<dbReference type="GO" id="GO:0005634">
    <property type="term" value="C:nucleus"/>
    <property type="evidence" value="ECO:0007669"/>
    <property type="project" value="UniProtKB-SubCell"/>
</dbReference>
<evidence type="ECO:0000256" key="2">
    <source>
        <dbReference type="ARBA" id="ARBA00022723"/>
    </source>
</evidence>
<dbReference type="AlphaFoldDB" id="A0A9W9HZ86"/>
<organism evidence="8 9">
    <name type="scientific">Penicillium canariense</name>
    <dbReference type="NCBI Taxonomy" id="189055"/>
    <lineage>
        <taxon>Eukaryota</taxon>
        <taxon>Fungi</taxon>
        <taxon>Dikarya</taxon>
        <taxon>Ascomycota</taxon>
        <taxon>Pezizomycotina</taxon>
        <taxon>Eurotiomycetes</taxon>
        <taxon>Eurotiomycetidae</taxon>
        <taxon>Eurotiales</taxon>
        <taxon>Aspergillaceae</taxon>
        <taxon>Penicillium</taxon>
    </lineage>
</organism>
<evidence type="ECO:0000256" key="1">
    <source>
        <dbReference type="ARBA" id="ARBA00004123"/>
    </source>
</evidence>